<name>A0A9D1SNF3_9FIRM</name>
<reference evidence="2" key="1">
    <citation type="submission" date="2020-10" db="EMBL/GenBank/DDBJ databases">
        <authorList>
            <person name="Gilroy R."/>
        </authorList>
    </citation>
    <scope>NUCLEOTIDE SEQUENCE</scope>
    <source>
        <strain evidence="2">CHK176-6737</strain>
    </source>
</reference>
<evidence type="ECO:0000313" key="2">
    <source>
        <dbReference type="EMBL" id="HIU68823.1"/>
    </source>
</evidence>
<keyword evidence="1" id="KW-0812">Transmembrane</keyword>
<protein>
    <submittedName>
        <fullName evidence="2">DUF1700 domain-containing protein</fullName>
    </submittedName>
</protein>
<evidence type="ECO:0000256" key="1">
    <source>
        <dbReference type="SAM" id="Phobius"/>
    </source>
</evidence>
<dbReference type="EMBL" id="DVNM01000014">
    <property type="protein sequence ID" value="HIU68823.1"/>
    <property type="molecule type" value="Genomic_DNA"/>
</dbReference>
<sequence>MNKDQFLKRLSELLDRLSPEERRDAIRYYVEYFDEAGPENETRILLELGSPEEAAAAILADHGYDTPGAESAESTAKPSAAEAVRGAGQKAGGCLKKIFSLFKRAFLFCLKLALGCFAAFCAVMAGGFVFFCLAFLLAAGICGFLFSVAGFMAGVVLLFTDLATGLVGVGAAFVLGALSFMVAMLGWKLLLLAGRGCKKLYRKLKTYVRKRKEAHHAKDAEN</sequence>
<dbReference type="Pfam" id="PF22564">
    <property type="entry name" value="HAAS"/>
    <property type="match status" value="1"/>
</dbReference>
<dbReference type="Proteomes" id="UP000824125">
    <property type="component" value="Unassembled WGS sequence"/>
</dbReference>
<keyword evidence="1" id="KW-1133">Transmembrane helix</keyword>
<reference evidence="2" key="2">
    <citation type="journal article" date="2021" name="PeerJ">
        <title>Extensive microbial diversity within the chicken gut microbiome revealed by metagenomics and culture.</title>
        <authorList>
            <person name="Gilroy R."/>
            <person name="Ravi A."/>
            <person name="Getino M."/>
            <person name="Pursley I."/>
            <person name="Horton D.L."/>
            <person name="Alikhan N.F."/>
            <person name="Baker D."/>
            <person name="Gharbi K."/>
            <person name="Hall N."/>
            <person name="Watson M."/>
            <person name="Adriaenssens E.M."/>
            <person name="Foster-Nyarko E."/>
            <person name="Jarju S."/>
            <person name="Secka A."/>
            <person name="Antonio M."/>
            <person name="Oren A."/>
            <person name="Chaudhuri R.R."/>
            <person name="La Ragione R."/>
            <person name="Hildebrand F."/>
            <person name="Pallen M.J."/>
        </authorList>
    </citation>
    <scope>NUCLEOTIDE SEQUENCE</scope>
    <source>
        <strain evidence="2">CHK176-6737</strain>
    </source>
</reference>
<organism evidence="2 3">
    <name type="scientific">Candidatus Scybalenecus merdavium</name>
    <dbReference type="NCBI Taxonomy" id="2840939"/>
    <lineage>
        <taxon>Bacteria</taxon>
        <taxon>Bacillati</taxon>
        <taxon>Bacillota</taxon>
        <taxon>Clostridia</taxon>
        <taxon>Eubacteriales</taxon>
        <taxon>Oscillospiraceae</taxon>
        <taxon>Oscillospiraceae incertae sedis</taxon>
        <taxon>Candidatus Scybalenecus</taxon>
    </lineage>
</organism>
<feature type="transmembrane region" description="Helical" evidence="1">
    <location>
        <begin position="137"/>
        <end position="159"/>
    </location>
</feature>
<gene>
    <name evidence="2" type="ORF">IAD23_02545</name>
</gene>
<proteinExistence type="predicted"/>
<feature type="transmembrane region" description="Helical" evidence="1">
    <location>
        <begin position="166"/>
        <end position="187"/>
    </location>
</feature>
<comment type="caution">
    <text evidence="2">The sequence shown here is derived from an EMBL/GenBank/DDBJ whole genome shotgun (WGS) entry which is preliminary data.</text>
</comment>
<keyword evidence="1" id="KW-0472">Membrane</keyword>
<evidence type="ECO:0000313" key="3">
    <source>
        <dbReference type="Proteomes" id="UP000824125"/>
    </source>
</evidence>
<feature type="transmembrane region" description="Helical" evidence="1">
    <location>
        <begin position="105"/>
        <end position="131"/>
    </location>
</feature>
<dbReference type="AlphaFoldDB" id="A0A9D1SNF3"/>
<accession>A0A9D1SNF3</accession>